<keyword evidence="2" id="KW-1185">Reference proteome</keyword>
<dbReference type="EMBL" id="CBXI010000012">
    <property type="protein sequence ID" value="CDL90858.1"/>
    <property type="molecule type" value="Genomic_DNA"/>
</dbReference>
<dbReference type="Proteomes" id="UP000019482">
    <property type="component" value="Unassembled WGS sequence"/>
</dbReference>
<evidence type="ECO:0000313" key="1">
    <source>
        <dbReference type="EMBL" id="CDL90858.1"/>
    </source>
</evidence>
<protein>
    <recommendedName>
        <fullName evidence="3">IDEAL domain-containing protein</fullName>
    </recommendedName>
</protein>
<name>W6N348_CLOTY</name>
<accession>W6N348</accession>
<reference evidence="1 2" key="1">
    <citation type="journal article" date="2015" name="Genome Announc.">
        <title>Draft Genome Sequence of Clostridium tyrobutyricum Strain DIVETGP, Isolated from Cow's Milk for Grana Padano Production.</title>
        <authorList>
            <person name="Soggiu A."/>
            <person name="Piras C."/>
            <person name="Gaiarsa S."/>
            <person name="Sassera D."/>
            <person name="Roncada P."/>
            <person name="Bendixen E."/>
            <person name="Brasca M."/>
            <person name="Bonizzi L."/>
        </authorList>
    </citation>
    <scope>NUCLEOTIDE SEQUENCE [LARGE SCALE GENOMIC DNA]</scope>
    <source>
        <strain evidence="1 2">DIVETGP</strain>
    </source>
</reference>
<evidence type="ECO:0000313" key="2">
    <source>
        <dbReference type="Proteomes" id="UP000019482"/>
    </source>
</evidence>
<comment type="caution">
    <text evidence="1">The sequence shown here is derived from an EMBL/GenBank/DDBJ whole genome shotgun (WGS) entry which is preliminary data.</text>
</comment>
<dbReference type="GeneID" id="29418790"/>
<gene>
    <name evidence="1" type="ORF">CTDIVETGP_0928</name>
</gene>
<sequence>MKGERYNFDDIKELKNGTKVWVEQEHKNSDLFIIKKVQYGISISIYKEPADLISFFLHYKKLEVKMNNDDIKIYEWLSYEEYMANKIRNLRNSIEVSLMLGNRKEFLTLTTKYNKLLNKIEEKKLGSY</sequence>
<dbReference type="AlphaFoldDB" id="W6N348"/>
<dbReference type="RefSeq" id="WP_017752416.1">
    <property type="nucleotide sequence ID" value="NZ_CBXI010000012.1"/>
</dbReference>
<proteinExistence type="predicted"/>
<evidence type="ECO:0008006" key="3">
    <source>
        <dbReference type="Google" id="ProtNLM"/>
    </source>
</evidence>
<organism evidence="1 2">
    <name type="scientific">Clostridium tyrobutyricum DIVETGP</name>
    <dbReference type="NCBI Taxonomy" id="1408889"/>
    <lineage>
        <taxon>Bacteria</taxon>
        <taxon>Bacillati</taxon>
        <taxon>Bacillota</taxon>
        <taxon>Clostridia</taxon>
        <taxon>Eubacteriales</taxon>
        <taxon>Clostridiaceae</taxon>
        <taxon>Clostridium</taxon>
    </lineage>
</organism>